<evidence type="ECO:0000313" key="1">
    <source>
        <dbReference type="EMBL" id="APT90469.1"/>
    </source>
</evidence>
<evidence type="ECO:0008006" key="3">
    <source>
        <dbReference type="Google" id="ProtNLM"/>
    </source>
</evidence>
<evidence type="ECO:0000313" key="2">
    <source>
        <dbReference type="Proteomes" id="UP000185469"/>
    </source>
</evidence>
<dbReference type="STRING" id="1437874.CSPHI_04790"/>
<accession>A0A1L7CX71</accession>
<dbReference type="RefSeq" id="WP_245803350.1">
    <property type="nucleotide sequence ID" value="NZ_CP009248.1"/>
</dbReference>
<dbReference type="EMBL" id="CP009248">
    <property type="protein sequence ID" value="APT90469.1"/>
    <property type="molecule type" value="Genomic_DNA"/>
</dbReference>
<organism evidence="1 2">
    <name type="scientific">Corynebacterium sphenisci DSM 44792</name>
    <dbReference type="NCBI Taxonomy" id="1437874"/>
    <lineage>
        <taxon>Bacteria</taxon>
        <taxon>Bacillati</taxon>
        <taxon>Actinomycetota</taxon>
        <taxon>Actinomycetes</taxon>
        <taxon>Mycobacteriales</taxon>
        <taxon>Corynebacteriaceae</taxon>
        <taxon>Corynebacterium</taxon>
    </lineage>
</organism>
<protein>
    <recommendedName>
        <fullName evidence="3">DUF3515 domain-containing protein</fullName>
    </recommendedName>
</protein>
<dbReference type="AlphaFoldDB" id="A0A1L7CX71"/>
<reference evidence="1 2" key="1">
    <citation type="submission" date="2014-08" db="EMBL/GenBank/DDBJ databases">
        <title>Complete genome sequence of Corynebacterium sphenisci CECT 5990(T) (=DSM 44792(T)), isolated from healthy wild penguins.</title>
        <authorList>
            <person name="Ruckert C."/>
            <person name="Albersmeier A."/>
            <person name="Winkler A."/>
            <person name="Kalinowski J."/>
        </authorList>
    </citation>
    <scope>NUCLEOTIDE SEQUENCE [LARGE SCALE GENOMIC DNA]</scope>
    <source>
        <strain evidence="1 2">DSM 44792</strain>
    </source>
</reference>
<sequence>MGDKVQDQGSRRRAGIALALAVALALGVIVATKIMQDRAARQPVLLPTVEMPMDDSPQCAELVAALPDSLGRLQRAELAEPAPTGAALYRDFTDDRVTVRCGAPVPAQYTTLSRTVEAGDVTWLRVADDTPDLDLVTWFSVGTSPIVAVTGSSDHDDVLPEIAGRMGAGFGAGPEPGPLPLTDLAAPAADGRCEGLLAALPAAIAERDRLGEGDLPEGMTLPPATAAWANADGDAITLRCGVAEPAGYAAMADPANDGDRQLTQVGDIVWFTDAERSSGTTATYFALGRERIVAVHLPVAVSSGVLPELSATIAANLENTAPSEE</sequence>
<dbReference type="KEGG" id="csph:CSPHI_04790"/>
<dbReference type="InterPro" id="IPR021903">
    <property type="entry name" value="DUF3515"/>
</dbReference>
<dbReference type="Pfam" id="PF12028">
    <property type="entry name" value="DUF3515"/>
    <property type="match status" value="2"/>
</dbReference>
<proteinExistence type="predicted"/>
<dbReference type="Proteomes" id="UP000185469">
    <property type="component" value="Chromosome"/>
</dbReference>
<name>A0A1L7CX71_9CORY</name>
<gene>
    <name evidence="1" type="ORF">CSPHI_04790</name>
</gene>
<keyword evidence="2" id="KW-1185">Reference proteome</keyword>